<dbReference type="AlphaFoldDB" id="A0A814GFS8"/>
<keyword evidence="1" id="KW-0106">Calcium</keyword>
<dbReference type="Proteomes" id="UP000663860">
    <property type="component" value="Unassembled WGS sequence"/>
</dbReference>
<evidence type="ECO:0000313" key="8">
    <source>
        <dbReference type="EMBL" id="CAF3955573.1"/>
    </source>
</evidence>
<dbReference type="SUPFAM" id="SSF47473">
    <property type="entry name" value="EF-hand"/>
    <property type="match status" value="1"/>
</dbReference>
<dbReference type="Proteomes" id="UP000663891">
    <property type="component" value="Unassembled WGS sequence"/>
</dbReference>
<dbReference type="EMBL" id="CAJNOE010000122">
    <property type="protein sequence ID" value="CAF0944380.1"/>
    <property type="molecule type" value="Genomic_DNA"/>
</dbReference>
<evidence type="ECO:0000313" key="3">
    <source>
        <dbReference type="EMBL" id="CAF0944380.1"/>
    </source>
</evidence>
<dbReference type="Gene3D" id="1.10.238.10">
    <property type="entry name" value="EF-hand"/>
    <property type="match status" value="1"/>
</dbReference>
<sequence length="78" mass="9239">MTSFSDEQLEKEFDKIDKSKDKTITVEELRKYYVPMQKMLGMSPQLAEVEIEGLIKRLDTNHDGNITFEEFKSFMTKR</sequence>
<dbReference type="EMBL" id="CAJOAY010000115">
    <property type="protein sequence ID" value="CAF3544001.1"/>
    <property type="molecule type" value="Genomic_DNA"/>
</dbReference>
<dbReference type="EMBL" id="CAJOAZ010002741">
    <property type="protein sequence ID" value="CAF3955573.1"/>
    <property type="molecule type" value="Genomic_DNA"/>
</dbReference>
<dbReference type="InterPro" id="IPR011992">
    <property type="entry name" value="EF-hand-dom_pair"/>
</dbReference>
<accession>A0A814GFS8</accession>
<comment type="caution">
    <text evidence="4">The sequence shown here is derived from an EMBL/GenBank/DDBJ whole genome shotgun (WGS) entry which is preliminary data.</text>
</comment>
<evidence type="ECO:0000313" key="6">
    <source>
        <dbReference type="EMBL" id="CAF3544001.1"/>
    </source>
</evidence>
<feature type="domain" description="EF-hand" evidence="2">
    <location>
        <begin position="4"/>
        <end position="39"/>
    </location>
</feature>
<organism evidence="4 9">
    <name type="scientific">Adineta steineri</name>
    <dbReference type="NCBI Taxonomy" id="433720"/>
    <lineage>
        <taxon>Eukaryota</taxon>
        <taxon>Metazoa</taxon>
        <taxon>Spiralia</taxon>
        <taxon>Gnathifera</taxon>
        <taxon>Rotifera</taxon>
        <taxon>Eurotatoria</taxon>
        <taxon>Bdelloidea</taxon>
        <taxon>Adinetida</taxon>
        <taxon>Adinetidae</taxon>
        <taxon>Adineta</taxon>
    </lineage>
</organism>
<evidence type="ECO:0000313" key="9">
    <source>
        <dbReference type="Proteomes" id="UP000663845"/>
    </source>
</evidence>
<dbReference type="Pfam" id="PF13499">
    <property type="entry name" value="EF-hand_7"/>
    <property type="match status" value="1"/>
</dbReference>
<dbReference type="InterPro" id="IPR018247">
    <property type="entry name" value="EF_Hand_1_Ca_BS"/>
</dbReference>
<dbReference type="EMBL" id="CAJNON010000171">
    <property type="protein sequence ID" value="CAF1064647.1"/>
    <property type="molecule type" value="Genomic_DNA"/>
</dbReference>
<dbReference type="Proteomes" id="UP000663845">
    <property type="component" value="Unassembled WGS sequence"/>
</dbReference>
<evidence type="ECO:0000313" key="5">
    <source>
        <dbReference type="EMBL" id="CAF1064647.1"/>
    </source>
</evidence>
<evidence type="ECO:0000256" key="1">
    <source>
        <dbReference type="ARBA" id="ARBA00022837"/>
    </source>
</evidence>
<proteinExistence type="predicted"/>
<dbReference type="SMART" id="SM00054">
    <property type="entry name" value="EFh"/>
    <property type="match status" value="2"/>
</dbReference>
<dbReference type="PROSITE" id="PS00018">
    <property type="entry name" value="EF_HAND_1"/>
    <property type="match status" value="2"/>
</dbReference>
<dbReference type="InterPro" id="IPR002048">
    <property type="entry name" value="EF_hand_dom"/>
</dbReference>
<evidence type="ECO:0000313" key="7">
    <source>
        <dbReference type="EMBL" id="CAF3552838.1"/>
    </source>
</evidence>
<dbReference type="GO" id="GO:0005509">
    <property type="term" value="F:calcium ion binding"/>
    <property type="evidence" value="ECO:0007669"/>
    <property type="project" value="InterPro"/>
</dbReference>
<dbReference type="EMBL" id="CAJOBB010000084">
    <property type="protein sequence ID" value="CAF3552838.1"/>
    <property type="molecule type" value="Genomic_DNA"/>
</dbReference>
<protein>
    <recommendedName>
        <fullName evidence="2">EF-hand domain-containing protein</fullName>
    </recommendedName>
</protein>
<dbReference type="CDD" id="cd00051">
    <property type="entry name" value="EFh"/>
    <property type="match status" value="1"/>
</dbReference>
<gene>
    <name evidence="3" type="ORF">IZO911_LOCUS14626</name>
    <name evidence="4" type="ORF">JYZ213_LOCUS15715</name>
    <name evidence="7" type="ORF">KXQ929_LOCUS2738</name>
    <name evidence="6" type="ORF">OKA104_LOCUS3745</name>
    <name evidence="8" type="ORF">OXD698_LOCUS26953</name>
    <name evidence="5" type="ORF">VCS650_LOCUS18140</name>
</gene>
<evidence type="ECO:0000259" key="2">
    <source>
        <dbReference type="PROSITE" id="PS50222"/>
    </source>
</evidence>
<dbReference type="Proteomes" id="UP000663868">
    <property type="component" value="Unassembled WGS sequence"/>
</dbReference>
<dbReference type="EMBL" id="CAJNOG010000137">
    <property type="protein sequence ID" value="CAF0995784.1"/>
    <property type="molecule type" value="Genomic_DNA"/>
</dbReference>
<name>A0A814GFS8_9BILA</name>
<evidence type="ECO:0000313" key="4">
    <source>
        <dbReference type="EMBL" id="CAF0995784.1"/>
    </source>
</evidence>
<dbReference type="OrthoDB" id="10337097at2759"/>
<dbReference type="PROSITE" id="PS50222">
    <property type="entry name" value="EF_HAND_2"/>
    <property type="match status" value="2"/>
</dbReference>
<reference evidence="4" key="1">
    <citation type="submission" date="2021-02" db="EMBL/GenBank/DDBJ databases">
        <authorList>
            <person name="Nowell W R."/>
        </authorList>
    </citation>
    <scope>NUCLEOTIDE SEQUENCE</scope>
</reference>
<dbReference type="Proteomes" id="UP000663844">
    <property type="component" value="Unassembled WGS sequence"/>
</dbReference>
<dbReference type="Proteomes" id="UP000663881">
    <property type="component" value="Unassembled WGS sequence"/>
</dbReference>
<feature type="domain" description="EF-hand" evidence="2">
    <location>
        <begin position="46"/>
        <end position="78"/>
    </location>
</feature>